<dbReference type="EMBL" id="UZAD01013139">
    <property type="protein sequence ID" value="VDN89881.1"/>
    <property type="molecule type" value="Genomic_DNA"/>
</dbReference>
<dbReference type="SUPFAM" id="SSF55979">
    <property type="entry name" value="DNA clamp"/>
    <property type="match status" value="1"/>
</dbReference>
<dbReference type="Proteomes" id="UP000278627">
    <property type="component" value="Unassembled WGS sequence"/>
</dbReference>
<name>A0A0N4TK78_BRUPA</name>
<keyword evidence="8" id="KW-1185">Reference proteome</keyword>
<keyword evidence="6" id="KW-0812">Transmembrane</keyword>
<dbReference type="PRINTS" id="PR01246">
    <property type="entry name" value="RAD1REPAIR"/>
</dbReference>
<dbReference type="STRING" id="6280.A0A0N4TK78"/>
<keyword evidence="3" id="KW-0227">DNA damage</keyword>
<dbReference type="PANTHER" id="PTHR10870:SF0">
    <property type="entry name" value="CELL CYCLE CHECKPOINT PROTEIN RAD1"/>
    <property type="match status" value="1"/>
</dbReference>
<feature type="transmembrane region" description="Helical" evidence="6">
    <location>
        <begin position="56"/>
        <end position="73"/>
    </location>
</feature>
<keyword evidence="4" id="KW-0234">DNA repair</keyword>
<dbReference type="PRINTS" id="PR01245">
    <property type="entry name" value="RAD1REC1"/>
</dbReference>
<dbReference type="Pfam" id="PF02144">
    <property type="entry name" value="Rad1"/>
    <property type="match status" value="1"/>
</dbReference>
<dbReference type="PANTHER" id="PTHR10870">
    <property type="entry name" value="CELL CYCLE CHECKPOINT PROTEIN RAD1"/>
    <property type="match status" value="1"/>
</dbReference>
<dbReference type="InterPro" id="IPR046938">
    <property type="entry name" value="DNA_clamp_sf"/>
</dbReference>
<organism evidence="9">
    <name type="scientific">Brugia pahangi</name>
    <name type="common">Filarial nematode worm</name>
    <dbReference type="NCBI Taxonomy" id="6280"/>
    <lineage>
        <taxon>Eukaryota</taxon>
        <taxon>Metazoa</taxon>
        <taxon>Ecdysozoa</taxon>
        <taxon>Nematoda</taxon>
        <taxon>Chromadorea</taxon>
        <taxon>Rhabditida</taxon>
        <taxon>Spirurina</taxon>
        <taxon>Spiruromorpha</taxon>
        <taxon>Filarioidea</taxon>
        <taxon>Onchocercidae</taxon>
        <taxon>Brugia</taxon>
    </lineage>
</organism>
<keyword evidence="5" id="KW-0539">Nucleus</keyword>
<dbReference type="InterPro" id="IPR003011">
    <property type="entry name" value="Cell_cycle_checkpoint_Rad1"/>
</dbReference>
<dbReference type="CDD" id="cd00577">
    <property type="entry name" value="PCNA"/>
    <property type="match status" value="1"/>
</dbReference>
<evidence type="ECO:0000256" key="3">
    <source>
        <dbReference type="ARBA" id="ARBA00022763"/>
    </source>
</evidence>
<protein>
    <submittedName>
        <fullName evidence="9">Cell cycle checkpoint protein RAD1</fullName>
    </submittedName>
</protein>
<dbReference type="GO" id="GO:0006281">
    <property type="term" value="P:DNA repair"/>
    <property type="evidence" value="ECO:0007669"/>
    <property type="project" value="UniProtKB-KW"/>
</dbReference>
<evidence type="ECO:0000313" key="8">
    <source>
        <dbReference type="Proteomes" id="UP000278627"/>
    </source>
</evidence>
<dbReference type="AlphaFoldDB" id="A0A0N4TK78"/>
<evidence type="ECO:0000256" key="1">
    <source>
        <dbReference type="ARBA" id="ARBA00004123"/>
    </source>
</evidence>
<reference evidence="7 8" key="2">
    <citation type="submission" date="2018-11" db="EMBL/GenBank/DDBJ databases">
        <authorList>
            <consortium name="Pathogen Informatics"/>
        </authorList>
    </citation>
    <scope>NUCLEOTIDE SEQUENCE [LARGE SCALE GENOMIC DNA]</scope>
</reference>
<proteinExistence type="inferred from homology"/>
<sequence>MIENSKTILRSLAEKIWFMMTLVLDGIAPEQTLVLLKLEDGRDLHQALRALDFREVVLLIIKLILYVQAIYLWNSRTFKFSVQRLRNMCLHGLFLSVNITDFIFIPTDKHKDQNCVIDISKNGLRIVVDDQNCVQGIAYFKSDLFAEFILNEDVVTFRIPLCIFMECLSAFGAGVSTVLKMTYDGYGEPLKVMLEKDEIVARCLIKTQNPDVVLDFDFNPARVAAKVIMKPWMLKETFHELDQSSPCVGFRVDQFSLSVITKGDLGRIKTMFPHYSEQIELLECNQNVEFIYRLSLVKRMTPSLDICSKLSLRIDHQGILSIQFVVEHNGNSHIFLEFFCIPDIPTSEENMSMD</sequence>
<comment type="similarity">
    <text evidence="2">Belongs to the rad1 family.</text>
</comment>
<evidence type="ECO:0000256" key="6">
    <source>
        <dbReference type="SAM" id="Phobius"/>
    </source>
</evidence>
<accession>A0A0N4TK78</accession>
<evidence type="ECO:0000256" key="4">
    <source>
        <dbReference type="ARBA" id="ARBA00023204"/>
    </source>
</evidence>
<reference evidence="9" key="1">
    <citation type="submission" date="2017-02" db="UniProtKB">
        <authorList>
            <consortium name="WormBaseParasite"/>
        </authorList>
    </citation>
    <scope>IDENTIFICATION</scope>
</reference>
<keyword evidence="6" id="KW-0472">Membrane</keyword>
<dbReference type="GO" id="GO:0030896">
    <property type="term" value="C:checkpoint clamp complex"/>
    <property type="evidence" value="ECO:0007669"/>
    <property type="project" value="TreeGrafter"/>
</dbReference>
<evidence type="ECO:0000313" key="9">
    <source>
        <dbReference type="WBParaSite" id="BPAG_0000873301-mRNA-1"/>
    </source>
</evidence>
<dbReference type="GO" id="GO:0000077">
    <property type="term" value="P:DNA damage checkpoint signaling"/>
    <property type="evidence" value="ECO:0007669"/>
    <property type="project" value="InterPro"/>
</dbReference>
<dbReference type="WBParaSite" id="BPAG_0000873301-mRNA-1">
    <property type="protein sequence ID" value="BPAG_0000873301-mRNA-1"/>
    <property type="gene ID" value="BPAG_0000873301"/>
</dbReference>
<dbReference type="Gene3D" id="3.70.10.10">
    <property type="match status" value="1"/>
</dbReference>
<dbReference type="InterPro" id="IPR003021">
    <property type="entry name" value="Rad1_Rec1_Rad17"/>
</dbReference>
<comment type="subcellular location">
    <subcellularLocation>
        <location evidence="1">Nucleus</location>
    </subcellularLocation>
</comment>
<evidence type="ECO:0000256" key="2">
    <source>
        <dbReference type="ARBA" id="ARBA00010991"/>
    </source>
</evidence>
<gene>
    <name evidence="7" type="ORF">BPAG_LOCUS8695</name>
</gene>
<keyword evidence="6" id="KW-1133">Transmembrane helix</keyword>
<evidence type="ECO:0000256" key="5">
    <source>
        <dbReference type="ARBA" id="ARBA00023242"/>
    </source>
</evidence>
<evidence type="ECO:0000313" key="7">
    <source>
        <dbReference type="EMBL" id="VDN89881.1"/>
    </source>
</evidence>